<reference evidence="1 6" key="2">
    <citation type="submission" date="2019-09" db="EMBL/GenBank/DDBJ databases">
        <title>Draft genome sequencing of Hungatella hathewayi 123Y-2.</title>
        <authorList>
            <person name="Lv Q."/>
            <person name="Li S."/>
        </authorList>
    </citation>
    <scope>NUCLEOTIDE SEQUENCE [LARGE SCALE GENOMIC DNA]</scope>
    <source>
        <strain evidence="1 6">123Y-2</strain>
    </source>
</reference>
<dbReference type="Proteomes" id="UP000263014">
    <property type="component" value="Unassembled WGS sequence"/>
</dbReference>
<evidence type="ECO:0000313" key="1">
    <source>
        <dbReference type="EMBL" id="MUB66393.1"/>
    </source>
</evidence>
<protein>
    <submittedName>
        <fullName evidence="2">Uncharacterized protein</fullName>
    </submittedName>
</protein>
<evidence type="ECO:0000313" key="3">
    <source>
        <dbReference type="EMBL" id="RGM03438.1"/>
    </source>
</evidence>
<comment type="caution">
    <text evidence="2">The sequence shown here is derived from an EMBL/GenBank/DDBJ whole genome shotgun (WGS) entry which is preliminary data.</text>
</comment>
<dbReference type="OrthoDB" id="1907543at2"/>
<gene>
    <name evidence="3" type="ORF">DXC39_15415</name>
    <name evidence="2" type="ORF">DXD79_21185</name>
    <name evidence="1" type="ORF">GNE07_25570</name>
</gene>
<reference evidence="4 5" key="1">
    <citation type="submission" date="2018-08" db="EMBL/GenBank/DDBJ databases">
        <title>A genome reference for cultivated species of the human gut microbiota.</title>
        <authorList>
            <person name="Zou Y."/>
            <person name="Xue W."/>
            <person name="Luo G."/>
        </authorList>
    </citation>
    <scope>NUCLEOTIDE SEQUENCE [LARGE SCALE GENOMIC DNA]</scope>
    <source>
        <strain evidence="3 4">TF05-11AC</strain>
        <strain evidence="2 5">TM09-12</strain>
    </source>
</reference>
<dbReference type="EMBL" id="WNME01000025">
    <property type="protein sequence ID" value="MUB66393.1"/>
    <property type="molecule type" value="Genomic_DNA"/>
</dbReference>
<sequence length="138" mass="16291">MPDTLSDSEVILSPICSFSHVFQNMRKGENGIDRPSSELVYSRSDYDGYRWHTSWFKHDKGHLDSELIKEIDEFTEALFLLPEFTTLSAMKRLCTACAEPTRDETEFNLYSGTQSLQIWLRLITRFKDYNLYVHYYLK</sequence>
<accession>A0A374P4M1</accession>
<dbReference type="Proteomes" id="UP000261257">
    <property type="component" value="Unassembled WGS sequence"/>
</dbReference>
<evidence type="ECO:0000313" key="2">
    <source>
        <dbReference type="EMBL" id="RGJ00496.1"/>
    </source>
</evidence>
<organism evidence="2 5">
    <name type="scientific">Hungatella hathewayi</name>
    <dbReference type="NCBI Taxonomy" id="154046"/>
    <lineage>
        <taxon>Bacteria</taxon>
        <taxon>Bacillati</taxon>
        <taxon>Bacillota</taxon>
        <taxon>Clostridia</taxon>
        <taxon>Lachnospirales</taxon>
        <taxon>Lachnospiraceae</taxon>
        <taxon>Hungatella</taxon>
    </lineage>
</organism>
<dbReference type="Proteomes" id="UP000434223">
    <property type="component" value="Unassembled WGS sequence"/>
</dbReference>
<dbReference type="EMBL" id="QSON01000011">
    <property type="protein sequence ID" value="RGJ00496.1"/>
    <property type="molecule type" value="Genomic_DNA"/>
</dbReference>
<evidence type="ECO:0000313" key="5">
    <source>
        <dbReference type="Proteomes" id="UP000263014"/>
    </source>
</evidence>
<dbReference type="AlphaFoldDB" id="A0A374P4M1"/>
<evidence type="ECO:0000313" key="6">
    <source>
        <dbReference type="Proteomes" id="UP000434223"/>
    </source>
</evidence>
<evidence type="ECO:0000313" key="4">
    <source>
        <dbReference type="Proteomes" id="UP000261257"/>
    </source>
</evidence>
<name>A0A374P4M1_9FIRM</name>
<dbReference type="EMBL" id="QSSQ01000014">
    <property type="protein sequence ID" value="RGM03438.1"/>
    <property type="molecule type" value="Genomic_DNA"/>
</dbReference>
<proteinExistence type="predicted"/>